<feature type="repeat" description="TNFR-Cys" evidence="8">
    <location>
        <begin position="218"/>
        <end position="262"/>
    </location>
</feature>
<feature type="repeat" description="TNFR-Cys" evidence="8">
    <location>
        <begin position="158"/>
        <end position="196"/>
    </location>
</feature>
<dbReference type="Gene3D" id="2.10.50.10">
    <property type="entry name" value="Tumor Necrosis Factor Receptor, subunit A, domain 2"/>
    <property type="match status" value="4"/>
</dbReference>
<keyword evidence="3" id="KW-0053">Apoptosis</keyword>
<feature type="domain" description="TNFR-Cys" evidence="12">
    <location>
        <begin position="114"/>
        <end position="156"/>
    </location>
</feature>
<name>A0AAJ7SU51_PETMA</name>
<feature type="domain" description="TNFR-Cys" evidence="12">
    <location>
        <begin position="72"/>
        <end position="113"/>
    </location>
</feature>
<evidence type="ECO:0000256" key="7">
    <source>
        <dbReference type="ARBA" id="ARBA00023180"/>
    </source>
</evidence>
<dbReference type="GO" id="GO:0006915">
    <property type="term" value="P:apoptotic process"/>
    <property type="evidence" value="ECO:0007669"/>
    <property type="project" value="UniProtKB-KW"/>
</dbReference>
<sequence>MFLCCLTDSCALLSFIVIPSVRLSTIPCGSKRLPRVLQYTMAKRCDPIKDKCPKGYVLQSRCTTTSNVKCLPCPPNHYLPYENSETKCWLCTSCNNASLRVKRQCSPEGNTICECKDGMYCTYSSENSCKQCSPHKNCPSGEGVVSRGTRIMNTTCKKCPKGSFSNKNSKTEPCQPHSRCEAGVQQAGTSKADVICASSNTTGVPENVTQDAGDNPVICREGSFCVESGAVHGSCLRCQEYSVCGPGFEVSSHGTESSDAQCRPCPSGTFSNTTSSVETCIPHTNCSSLGRDLLIQGTTTTDVTCADSFSTTRRTDLIPTISGGAVPGQPSNAPAAPGTAFVPTTGGAVPAKPPSVAAETIAIGGGVFVIIVVGILIYKFFKKRMDNEKNGIYIAMEMRPRIPMEQQHFRNMGDEGYAVVARWPGEEPPRIERNVALRSDDGRPPLPPLPPVAAEEPRVMSTYEKDRRDSGLGSGIMNGGLVDEDTHSSCYNNLSGGSGRTASSSSPLDQKENNFPPMKQSSIENDVFAAPNGPLITVTINGPVFVERNLVESSLALRPHESPGEGTEAVMTTPLPEQSPHVSGKLVTASEYRPPPPSPTSPVTQSGPLLLCENNLAPAGGAQEGDLLRAGAGLVRNHPVESESPCEHEWATCVV</sequence>
<keyword evidence="2" id="KW-0964">Secreted</keyword>
<keyword evidence="7" id="KW-0325">Glycoprotein</keyword>
<evidence type="ECO:0000256" key="9">
    <source>
        <dbReference type="SAM" id="MobiDB-lite"/>
    </source>
</evidence>
<evidence type="ECO:0000256" key="1">
    <source>
        <dbReference type="ARBA" id="ARBA00004613"/>
    </source>
</evidence>
<feature type="chain" id="PRO_5042543198" evidence="11">
    <location>
        <begin position="24"/>
        <end position="655"/>
    </location>
</feature>
<dbReference type="PANTHER" id="PTHR23097:SF90">
    <property type="entry name" value="TUMOR NECROSIS FACTOR RECEPTOR SUPERFAMILY MEMBER 11B"/>
    <property type="match status" value="1"/>
</dbReference>
<feature type="repeat" description="TNFR-Cys" evidence="8">
    <location>
        <begin position="264"/>
        <end position="305"/>
    </location>
</feature>
<protein>
    <submittedName>
        <fullName evidence="14">Tumor necrosis factor receptor superfamily member 1B-like isoform X2</fullName>
    </submittedName>
</protein>
<evidence type="ECO:0000259" key="12">
    <source>
        <dbReference type="PROSITE" id="PS50050"/>
    </source>
</evidence>
<accession>A0AAJ7SU51</accession>
<dbReference type="AlphaFoldDB" id="A0AAJ7SU51"/>
<keyword evidence="10" id="KW-0472">Membrane</keyword>
<proteinExistence type="predicted"/>
<feature type="disulfide bond" evidence="8">
    <location>
        <begin position="73"/>
        <end position="88"/>
    </location>
</feature>
<dbReference type="PANTHER" id="PTHR23097">
    <property type="entry name" value="TUMOR NECROSIS FACTOR RECEPTOR SUPERFAMILY MEMBER"/>
    <property type="match status" value="1"/>
</dbReference>
<feature type="domain" description="TNFR-Cys" evidence="12">
    <location>
        <begin position="158"/>
        <end position="196"/>
    </location>
</feature>
<feature type="transmembrane region" description="Helical" evidence="10">
    <location>
        <begin position="361"/>
        <end position="381"/>
    </location>
</feature>
<reference evidence="14" key="1">
    <citation type="submission" date="2025-08" db="UniProtKB">
        <authorList>
            <consortium name="RefSeq"/>
        </authorList>
    </citation>
    <scope>IDENTIFICATION</scope>
    <source>
        <tissue evidence="14">Sperm</tissue>
    </source>
</reference>
<dbReference type="SMART" id="SM00208">
    <property type="entry name" value="TNFR"/>
    <property type="match status" value="6"/>
</dbReference>
<feature type="domain" description="TNFR-Cys" evidence="12">
    <location>
        <begin position="264"/>
        <end position="305"/>
    </location>
</feature>
<dbReference type="InterPro" id="IPR001368">
    <property type="entry name" value="TNFR/NGFR_Cys_rich_reg"/>
</dbReference>
<evidence type="ECO:0000256" key="10">
    <source>
        <dbReference type="SAM" id="Phobius"/>
    </source>
</evidence>
<feature type="domain" description="TNFR-Cys" evidence="12">
    <location>
        <begin position="218"/>
        <end position="262"/>
    </location>
</feature>
<dbReference type="SMART" id="SM01411">
    <property type="entry name" value="Ephrin_rec_like"/>
    <property type="match status" value="3"/>
</dbReference>
<feature type="disulfide bond" evidence="8">
    <location>
        <begin position="138"/>
        <end position="156"/>
    </location>
</feature>
<evidence type="ECO:0000256" key="2">
    <source>
        <dbReference type="ARBA" id="ARBA00022525"/>
    </source>
</evidence>
<feature type="signal peptide" evidence="11">
    <location>
        <begin position="1"/>
        <end position="23"/>
    </location>
</feature>
<dbReference type="SUPFAM" id="SSF57586">
    <property type="entry name" value="TNF receptor-like"/>
    <property type="match status" value="3"/>
</dbReference>
<keyword evidence="5" id="KW-0677">Repeat</keyword>
<feature type="disulfide bond" evidence="8">
    <location>
        <begin position="244"/>
        <end position="262"/>
    </location>
</feature>
<evidence type="ECO:0000256" key="8">
    <source>
        <dbReference type="PROSITE-ProRule" id="PRU00206"/>
    </source>
</evidence>
<evidence type="ECO:0000256" key="5">
    <source>
        <dbReference type="ARBA" id="ARBA00022737"/>
    </source>
</evidence>
<evidence type="ECO:0000256" key="11">
    <source>
        <dbReference type="SAM" id="SignalP"/>
    </source>
</evidence>
<dbReference type="Pfam" id="PF00020">
    <property type="entry name" value="TNFR_c6"/>
    <property type="match status" value="2"/>
</dbReference>
<dbReference type="Proteomes" id="UP001318040">
    <property type="component" value="Chromosome 7"/>
</dbReference>
<dbReference type="PROSITE" id="PS50050">
    <property type="entry name" value="TNFR_NGFR_2"/>
    <property type="match status" value="5"/>
</dbReference>
<feature type="region of interest" description="Disordered" evidence="9">
    <location>
        <begin position="491"/>
        <end position="520"/>
    </location>
</feature>
<feature type="repeat" description="TNFR-Cys" evidence="8">
    <location>
        <begin position="72"/>
        <end position="113"/>
    </location>
</feature>
<dbReference type="InterPro" id="IPR052459">
    <property type="entry name" value="TNFRSF_decoy_receptor"/>
</dbReference>
<comment type="caution">
    <text evidence="8">Lacks conserved residue(s) required for the propagation of feature annotation.</text>
</comment>
<dbReference type="RefSeq" id="XP_032804678.1">
    <property type="nucleotide sequence ID" value="XM_032948787.1"/>
</dbReference>
<evidence type="ECO:0000313" key="13">
    <source>
        <dbReference type="Proteomes" id="UP001318040"/>
    </source>
</evidence>
<keyword evidence="4 11" id="KW-0732">Signal</keyword>
<dbReference type="GO" id="GO:0005576">
    <property type="term" value="C:extracellular region"/>
    <property type="evidence" value="ECO:0007669"/>
    <property type="project" value="UniProtKB-SubCell"/>
</dbReference>
<evidence type="ECO:0000313" key="14">
    <source>
        <dbReference type="RefSeq" id="XP_032804678.1"/>
    </source>
</evidence>
<keyword evidence="13" id="KW-1185">Reference proteome</keyword>
<feature type="disulfide bond" evidence="8">
    <location>
        <begin position="265"/>
        <end position="280"/>
    </location>
</feature>
<keyword evidence="6 8" id="KW-1015">Disulfide bond</keyword>
<keyword evidence="10" id="KW-1133">Transmembrane helix</keyword>
<feature type="disulfide bond" evidence="8">
    <location>
        <begin position="159"/>
        <end position="174"/>
    </location>
</feature>
<feature type="repeat" description="TNFR-Cys" evidence="8">
    <location>
        <begin position="114"/>
        <end position="156"/>
    </location>
</feature>
<evidence type="ECO:0000256" key="6">
    <source>
        <dbReference type="ARBA" id="ARBA00023157"/>
    </source>
</evidence>
<feature type="region of interest" description="Disordered" evidence="9">
    <location>
        <begin position="558"/>
        <end position="581"/>
    </location>
</feature>
<evidence type="ECO:0000256" key="3">
    <source>
        <dbReference type="ARBA" id="ARBA00022703"/>
    </source>
</evidence>
<keyword evidence="10" id="KW-0812">Transmembrane</keyword>
<organism evidence="13 14">
    <name type="scientific">Petromyzon marinus</name>
    <name type="common">Sea lamprey</name>
    <dbReference type="NCBI Taxonomy" id="7757"/>
    <lineage>
        <taxon>Eukaryota</taxon>
        <taxon>Metazoa</taxon>
        <taxon>Chordata</taxon>
        <taxon>Craniata</taxon>
        <taxon>Vertebrata</taxon>
        <taxon>Cyclostomata</taxon>
        <taxon>Hyperoartia</taxon>
        <taxon>Petromyzontiformes</taxon>
        <taxon>Petromyzontidae</taxon>
        <taxon>Petromyzon</taxon>
    </lineage>
</organism>
<comment type="subcellular location">
    <subcellularLocation>
        <location evidence="1">Secreted</location>
    </subcellularLocation>
</comment>
<gene>
    <name evidence="14" type="primary">LOC116939861</name>
</gene>
<evidence type="ECO:0000256" key="4">
    <source>
        <dbReference type="ARBA" id="ARBA00022729"/>
    </source>
</evidence>